<gene>
    <name evidence="10" type="ORF">ENT72_04680</name>
    <name evidence="9" type="ORF">ENU12_00330</name>
</gene>
<keyword evidence="3" id="KW-1003">Cell membrane</keyword>
<dbReference type="GO" id="GO:0022857">
    <property type="term" value="F:transmembrane transporter activity"/>
    <property type="evidence" value="ECO:0007669"/>
    <property type="project" value="InterPro"/>
</dbReference>
<feature type="transmembrane region" description="Helical" evidence="7">
    <location>
        <begin position="109"/>
        <end position="127"/>
    </location>
</feature>
<feature type="transmembrane region" description="Helical" evidence="7">
    <location>
        <begin position="410"/>
        <end position="429"/>
    </location>
</feature>
<evidence type="ECO:0000256" key="4">
    <source>
        <dbReference type="ARBA" id="ARBA00022692"/>
    </source>
</evidence>
<evidence type="ECO:0000256" key="5">
    <source>
        <dbReference type="ARBA" id="ARBA00022989"/>
    </source>
</evidence>
<feature type="transmembrane region" description="Helical" evidence="7">
    <location>
        <begin position="342"/>
        <end position="366"/>
    </location>
</feature>
<feature type="transmembrane region" description="Helical" evidence="7">
    <location>
        <begin position="378"/>
        <end position="398"/>
    </location>
</feature>
<feature type="transmembrane region" description="Helical" evidence="7">
    <location>
        <begin position="76"/>
        <end position="97"/>
    </location>
</feature>
<keyword evidence="2" id="KW-0813">Transport</keyword>
<name>A0A7C4RYB2_FERPE</name>
<dbReference type="InterPro" id="IPR020846">
    <property type="entry name" value="MFS_dom"/>
</dbReference>
<organism evidence="10">
    <name type="scientific">Fervidobacterium pennivorans</name>
    <dbReference type="NCBI Taxonomy" id="93466"/>
    <lineage>
        <taxon>Bacteria</taxon>
        <taxon>Thermotogati</taxon>
        <taxon>Thermotogota</taxon>
        <taxon>Thermotogae</taxon>
        <taxon>Thermotogales</taxon>
        <taxon>Fervidobacteriaceae</taxon>
        <taxon>Fervidobacterium</taxon>
    </lineage>
</organism>
<feature type="transmembrane region" description="Helical" evidence="7">
    <location>
        <begin position="256"/>
        <end position="275"/>
    </location>
</feature>
<feature type="transmembrane region" description="Helical" evidence="7">
    <location>
        <begin position="47"/>
        <end position="64"/>
    </location>
</feature>
<feature type="domain" description="Major facilitator superfamily (MFS) profile" evidence="8">
    <location>
        <begin position="43"/>
        <end position="436"/>
    </location>
</feature>
<dbReference type="PANTHER" id="PTHR23517:SF14">
    <property type="entry name" value="PUTATIVE-RELATED"/>
    <property type="match status" value="1"/>
</dbReference>
<comment type="subcellular location">
    <subcellularLocation>
        <location evidence="1">Cell membrane</location>
        <topology evidence="1">Multi-pass membrane protein</topology>
    </subcellularLocation>
</comment>
<dbReference type="GO" id="GO:0005886">
    <property type="term" value="C:plasma membrane"/>
    <property type="evidence" value="ECO:0007669"/>
    <property type="project" value="UniProtKB-SubCell"/>
</dbReference>
<feature type="transmembrane region" description="Helical" evidence="7">
    <location>
        <begin position="133"/>
        <end position="151"/>
    </location>
</feature>
<comment type="caution">
    <text evidence="10">The sequence shown here is derived from an EMBL/GenBank/DDBJ whole genome shotgun (WGS) entry which is preliminary data.</text>
</comment>
<keyword evidence="6 7" id="KW-0472">Membrane</keyword>
<evidence type="ECO:0000256" key="1">
    <source>
        <dbReference type="ARBA" id="ARBA00004651"/>
    </source>
</evidence>
<dbReference type="InterPro" id="IPR036259">
    <property type="entry name" value="MFS_trans_sf"/>
</dbReference>
<evidence type="ECO:0000313" key="9">
    <source>
        <dbReference type="EMBL" id="HGQ76385.1"/>
    </source>
</evidence>
<feature type="transmembrane region" description="Helical" evidence="7">
    <location>
        <begin position="197"/>
        <end position="216"/>
    </location>
</feature>
<sequence length="436" mass="48222">MENPRRNCALHSFSRVLIRGSEGILLTVSFFRWRVQKVRGQKIFHKYHFLSFVISVQAYLYSTYINSTAAKLGFSFTQIGLVNLILSIAYAMASVTLGHVGTRYGYKRTISFLAVYLFIVSMFGLFANNPEGLVIFAVLQGIFFGAFFPQVEGLIAKSESLLRIDPPSITGRFTLSWSTGNIIGVAFGPFLTVRAPGVIFVLGLIISGMTSLLVSLDYQKFGDTITFTPYRKLLEHSQNASVVTNKNAMRKLRLEYRIILFLGGLIYTSVLASFPKLMMLAGLKLENAGFLTVGANIGVLLTFVILQSWKGWVGNEYFCGILLSVVPMTGIIAFFAKNPLMFFLTALFAGFTYAVPYTFAIFYGLLSEEEEHGKQGALHEMVIGLLFGVGPLVGGMLFDKLGGNLGLLVYALSISVVIYLIQLLFNFAVQQQNQAK</sequence>
<evidence type="ECO:0000256" key="3">
    <source>
        <dbReference type="ARBA" id="ARBA00022475"/>
    </source>
</evidence>
<protein>
    <submittedName>
        <fullName evidence="10">MFS transporter</fullName>
    </submittedName>
</protein>
<reference evidence="10" key="1">
    <citation type="journal article" date="2020" name="mSystems">
        <title>Genome- and Community-Level Interaction Insights into Carbon Utilization and Element Cycling Functions of Hydrothermarchaeota in Hydrothermal Sediment.</title>
        <authorList>
            <person name="Zhou Z."/>
            <person name="Liu Y."/>
            <person name="Xu W."/>
            <person name="Pan J."/>
            <person name="Luo Z.H."/>
            <person name="Li M."/>
        </authorList>
    </citation>
    <scope>NUCLEOTIDE SEQUENCE [LARGE SCALE GENOMIC DNA]</scope>
    <source>
        <strain evidence="10">SpSt-604</strain>
        <strain evidence="9">SpSt-640</strain>
    </source>
</reference>
<dbReference type="InterPro" id="IPR011701">
    <property type="entry name" value="MFS"/>
</dbReference>
<feature type="transmembrane region" description="Helical" evidence="7">
    <location>
        <begin position="318"/>
        <end position="336"/>
    </location>
</feature>
<feature type="transmembrane region" description="Helical" evidence="7">
    <location>
        <begin position="287"/>
        <end position="306"/>
    </location>
</feature>
<feature type="transmembrane region" description="Helical" evidence="7">
    <location>
        <begin position="172"/>
        <end position="191"/>
    </location>
</feature>
<accession>A0A7C4RYB2</accession>
<evidence type="ECO:0000256" key="2">
    <source>
        <dbReference type="ARBA" id="ARBA00022448"/>
    </source>
</evidence>
<dbReference type="AlphaFoldDB" id="A0A7C4RYB2"/>
<evidence type="ECO:0000256" key="6">
    <source>
        <dbReference type="ARBA" id="ARBA00023136"/>
    </source>
</evidence>
<dbReference type="PANTHER" id="PTHR23517">
    <property type="entry name" value="RESISTANCE PROTEIN MDTM, PUTATIVE-RELATED-RELATED"/>
    <property type="match status" value="1"/>
</dbReference>
<dbReference type="EMBL" id="DTBH01000009">
    <property type="protein sequence ID" value="HGQ76385.1"/>
    <property type="molecule type" value="Genomic_DNA"/>
</dbReference>
<dbReference type="EMBL" id="DSZT01000148">
    <property type="protein sequence ID" value="HGU42196.1"/>
    <property type="molecule type" value="Genomic_DNA"/>
</dbReference>
<proteinExistence type="predicted"/>
<dbReference type="Gene3D" id="1.20.1250.20">
    <property type="entry name" value="MFS general substrate transporter like domains"/>
    <property type="match status" value="1"/>
</dbReference>
<dbReference type="PROSITE" id="PS50850">
    <property type="entry name" value="MFS"/>
    <property type="match status" value="1"/>
</dbReference>
<keyword evidence="4 7" id="KW-0812">Transmembrane</keyword>
<evidence type="ECO:0000259" key="8">
    <source>
        <dbReference type="PROSITE" id="PS50850"/>
    </source>
</evidence>
<dbReference type="InterPro" id="IPR050171">
    <property type="entry name" value="MFS_Transporters"/>
</dbReference>
<evidence type="ECO:0000313" key="10">
    <source>
        <dbReference type="EMBL" id="HGU42196.1"/>
    </source>
</evidence>
<evidence type="ECO:0000256" key="7">
    <source>
        <dbReference type="SAM" id="Phobius"/>
    </source>
</evidence>
<dbReference type="Pfam" id="PF07690">
    <property type="entry name" value="MFS_1"/>
    <property type="match status" value="1"/>
</dbReference>
<keyword evidence="5 7" id="KW-1133">Transmembrane helix</keyword>
<dbReference type="SUPFAM" id="SSF103473">
    <property type="entry name" value="MFS general substrate transporter"/>
    <property type="match status" value="1"/>
</dbReference>